<dbReference type="PATRIC" id="fig|230361.4.peg.761"/>
<evidence type="ECO:0000256" key="1">
    <source>
        <dbReference type="SAM" id="Phobius"/>
    </source>
</evidence>
<keyword evidence="1" id="KW-1133">Transmembrane helix</keyword>
<proteinExistence type="predicted"/>
<dbReference type="OrthoDB" id="141933at2157"/>
<dbReference type="KEGG" id="mmil:sm9_0737"/>
<keyword evidence="4" id="KW-1185">Reference proteome</keyword>
<dbReference type="RefSeq" id="WP_058738846.1">
    <property type="nucleotide sequence ID" value="NZ_CP011266.1"/>
</dbReference>
<evidence type="ECO:0000259" key="2">
    <source>
        <dbReference type="Pfam" id="PF13239"/>
    </source>
</evidence>
<protein>
    <recommendedName>
        <fullName evidence="2">2TM domain-containing protein</fullName>
    </recommendedName>
</protein>
<evidence type="ECO:0000313" key="4">
    <source>
        <dbReference type="Proteomes" id="UP000067738"/>
    </source>
</evidence>
<dbReference type="Pfam" id="PF13239">
    <property type="entry name" value="2TM"/>
    <property type="match status" value="1"/>
</dbReference>
<dbReference type="AlphaFoldDB" id="A0A0U3CW13"/>
<feature type="transmembrane region" description="Helical" evidence="1">
    <location>
        <begin position="21"/>
        <end position="43"/>
    </location>
</feature>
<dbReference type="GeneID" id="26735710"/>
<dbReference type="InterPro" id="IPR025698">
    <property type="entry name" value="2TM_dom"/>
</dbReference>
<evidence type="ECO:0000313" key="3">
    <source>
        <dbReference type="EMBL" id="ALT68532.1"/>
    </source>
</evidence>
<accession>A0A0U3CW13</accession>
<gene>
    <name evidence="3" type="ORF">sm9_0737</name>
</gene>
<feature type="domain" description="2TM" evidence="2">
    <location>
        <begin position="6"/>
        <end position="84"/>
    </location>
</feature>
<reference evidence="3 4" key="1">
    <citation type="submission" date="2015-04" db="EMBL/GenBank/DDBJ databases">
        <title>The complete genome sequence of the rumen methanogen Methanobrevibacter millerae SM9.</title>
        <authorList>
            <person name="Leahy S.C."/>
            <person name="Kelly W.J."/>
            <person name="Pacheco D.M."/>
            <person name="Li D."/>
            <person name="Altermann E."/>
            <person name="Attwood G.T."/>
        </authorList>
    </citation>
    <scope>NUCLEOTIDE SEQUENCE [LARGE SCALE GENOMIC DNA]</scope>
    <source>
        <strain evidence="3 4">SM9</strain>
    </source>
</reference>
<feature type="transmembrane region" description="Helical" evidence="1">
    <location>
        <begin position="49"/>
        <end position="67"/>
    </location>
</feature>
<dbReference type="Proteomes" id="UP000067738">
    <property type="component" value="Chromosome"/>
</dbReference>
<dbReference type="EMBL" id="CP011266">
    <property type="protein sequence ID" value="ALT68532.1"/>
    <property type="molecule type" value="Genomic_DNA"/>
</dbReference>
<name>A0A0U3CW13_9EURY</name>
<keyword evidence="1" id="KW-0472">Membrane</keyword>
<sequence length="88" mass="10740">MNDYDRAAERVDKKIKFYNELKAYVVVNAVLAIINFFVSPFFWWVLFPVFFWGIGILVDFFKAFIFVDNYSEEYRKRKITEEMEKMKL</sequence>
<keyword evidence="1" id="KW-0812">Transmembrane</keyword>
<organism evidence="3 4">
    <name type="scientific">Methanobrevibacter millerae</name>
    <dbReference type="NCBI Taxonomy" id="230361"/>
    <lineage>
        <taxon>Archaea</taxon>
        <taxon>Methanobacteriati</taxon>
        <taxon>Methanobacteriota</taxon>
        <taxon>Methanomada group</taxon>
        <taxon>Methanobacteria</taxon>
        <taxon>Methanobacteriales</taxon>
        <taxon>Methanobacteriaceae</taxon>
        <taxon>Methanobrevibacter</taxon>
    </lineage>
</organism>